<feature type="transmembrane region" description="Helical" evidence="2">
    <location>
        <begin position="547"/>
        <end position="580"/>
    </location>
</feature>
<proteinExistence type="predicted"/>
<dbReference type="Proteomes" id="UP000269721">
    <property type="component" value="Unassembled WGS sequence"/>
</dbReference>
<feature type="transmembrane region" description="Helical" evidence="2">
    <location>
        <begin position="226"/>
        <end position="250"/>
    </location>
</feature>
<sequence>MAGGGGWTVLVADHFVPGVQRGGRVALREGVVEATKWTVVKRKLQFACCTAAKRRRLRYPLWGSYYLRWWIVDQFLLVCGRGLFTYNSTTLILYLRLMGAKIGAYCNIDPGTNFGEFDLIDIGEGCAFDAARVRPFTMEGGCMVLGKIVIGKSCRAECGRLLRPEASAGHDSVVNIKTIIAPGANVPPNTVFPPKSSSHEIADANSDYVTLCRTTLPGPSVLTKLFLGYPLLGFVKIVSLLPWLGCVYLLSRAGNFNGDSSSAFGQAVTYFAGTSRIVWKVLALVVVETVCPFFQLAAAIFVKRCVLGLAKPGLPISGQWPLLRRWVGSKLFADGTLCHTYGLIGKHYEYTSMIYRALGAKIGKRIYWPGTGLFTFEHEFLEVSDDVVFGSRTFVVATDALGSARISIGAGSMIADRCVLLPGSSIGRNTVMGSGGLARRDAAYPDGSVWIGSKAGGATLWDLGDPVAAATADTILPFGRAFYNRQANYWVIPMWLCAMYSIAIKGFAVVIKASPIVVAIQLGAVVFRNEHDLTNTDETLPLDGTDSQIVLLIAYSVMIGSCIVTHLFISTFCIWSEIWAKWALFGRRMPGSYNWDESSYNQRWQIYIALQTIRGDFIEHLRGTWFLVLFFRALGANIGDRVCLYPTGGDPMMTEPDLVTIGDEACIDQASVVCHLNSKGQFSLNPLEIGEGAVLRSGSRLLSGATMEDDTVLLEHTIILSGDLAHAGSAWQGWPADEVLPTKGKSEFDKQSIARRTSMNARSRGSGSRPARRWARRARQKFYGVFATRKQEEN</sequence>
<gene>
    <name evidence="3" type="ORF">BDK51DRAFT_31135</name>
</gene>
<evidence type="ECO:0008006" key="5">
    <source>
        <dbReference type="Google" id="ProtNLM"/>
    </source>
</evidence>
<keyword evidence="4" id="KW-1185">Reference proteome</keyword>
<keyword evidence="2" id="KW-1133">Transmembrane helix</keyword>
<evidence type="ECO:0000313" key="4">
    <source>
        <dbReference type="Proteomes" id="UP000269721"/>
    </source>
</evidence>
<name>A0A4P9WHJ8_9FUNG</name>
<protein>
    <recommendedName>
        <fullName evidence="5">Trimeric LpxA-like protein</fullName>
    </recommendedName>
</protein>
<dbReference type="Gene3D" id="2.160.10.10">
    <property type="entry name" value="Hexapeptide repeat proteins"/>
    <property type="match status" value="3"/>
</dbReference>
<dbReference type="OrthoDB" id="3633556at2759"/>
<keyword evidence="2" id="KW-0472">Membrane</keyword>
<keyword evidence="2" id="KW-0812">Transmembrane</keyword>
<evidence type="ECO:0000256" key="2">
    <source>
        <dbReference type="SAM" id="Phobius"/>
    </source>
</evidence>
<accession>A0A4P9WHJ8</accession>
<dbReference type="SUPFAM" id="SSF51161">
    <property type="entry name" value="Trimeric LpxA-like enzymes"/>
    <property type="match status" value="3"/>
</dbReference>
<evidence type="ECO:0000313" key="3">
    <source>
        <dbReference type="EMBL" id="RKO90570.1"/>
    </source>
</evidence>
<organism evidence="3 4">
    <name type="scientific">Blyttiomyces helicus</name>
    <dbReference type="NCBI Taxonomy" id="388810"/>
    <lineage>
        <taxon>Eukaryota</taxon>
        <taxon>Fungi</taxon>
        <taxon>Fungi incertae sedis</taxon>
        <taxon>Chytridiomycota</taxon>
        <taxon>Chytridiomycota incertae sedis</taxon>
        <taxon>Chytridiomycetes</taxon>
        <taxon>Chytridiomycetes incertae sedis</taxon>
        <taxon>Blyttiomyces</taxon>
    </lineage>
</organism>
<dbReference type="AlphaFoldDB" id="A0A4P9WHJ8"/>
<dbReference type="EMBL" id="KZ995487">
    <property type="protein sequence ID" value="RKO90570.1"/>
    <property type="molecule type" value="Genomic_DNA"/>
</dbReference>
<reference evidence="4" key="1">
    <citation type="journal article" date="2018" name="Nat. Microbiol.">
        <title>Leveraging single-cell genomics to expand the fungal tree of life.</title>
        <authorList>
            <person name="Ahrendt S.R."/>
            <person name="Quandt C.A."/>
            <person name="Ciobanu D."/>
            <person name="Clum A."/>
            <person name="Salamov A."/>
            <person name="Andreopoulos B."/>
            <person name="Cheng J.F."/>
            <person name="Woyke T."/>
            <person name="Pelin A."/>
            <person name="Henrissat B."/>
            <person name="Reynolds N.K."/>
            <person name="Benny G.L."/>
            <person name="Smith M.E."/>
            <person name="James T.Y."/>
            <person name="Grigoriev I.V."/>
        </authorList>
    </citation>
    <scope>NUCLEOTIDE SEQUENCE [LARGE SCALE GENOMIC DNA]</scope>
</reference>
<feature type="region of interest" description="Disordered" evidence="1">
    <location>
        <begin position="742"/>
        <end position="775"/>
    </location>
</feature>
<evidence type="ECO:0000256" key="1">
    <source>
        <dbReference type="SAM" id="MobiDB-lite"/>
    </source>
</evidence>
<dbReference type="InterPro" id="IPR011004">
    <property type="entry name" value="Trimer_LpxA-like_sf"/>
</dbReference>